<feature type="domain" description="N-acetyltransferase" evidence="1">
    <location>
        <begin position="1"/>
        <end position="81"/>
    </location>
</feature>
<evidence type="ECO:0000259" key="1">
    <source>
        <dbReference type="PROSITE" id="PS51186"/>
    </source>
</evidence>
<dbReference type="PROSITE" id="PS51186">
    <property type="entry name" value="GNAT"/>
    <property type="match status" value="1"/>
</dbReference>
<dbReference type="PANTHER" id="PTHR43617">
    <property type="entry name" value="L-AMINO ACID N-ACETYLTRANSFERASE"/>
    <property type="match status" value="1"/>
</dbReference>
<evidence type="ECO:0000313" key="3">
    <source>
        <dbReference type="Proteomes" id="UP000253506"/>
    </source>
</evidence>
<keyword evidence="2" id="KW-0808">Transferase</keyword>
<dbReference type="InterPro" id="IPR016181">
    <property type="entry name" value="Acyl_CoA_acyltransferase"/>
</dbReference>
<dbReference type="InterPro" id="IPR000182">
    <property type="entry name" value="GNAT_dom"/>
</dbReference>
<gene>
    <name evidence="2" type="ORF">DFP77_12149</name>
</gene>
<dbReference type="Pfam" id="PF00583">
    <property type="entry name" value="Acetyltransf_1"/>
    <property type="match status" value="1"/>
</dbReference>
<sequence>MGGYEGHRGWINYLAVSPDHQRKGYGQAIMKEVELSITAKGCPKINLQVRNTNQTVIEFYKAIGYGNDDVVGLGKRFEHDS</sequence>
<dbReference type="CDD" id="cd04301">
    <property type="entry name" value="NAT_SF"/>
    <property type="match status" value="1"/>
</dbReference>
<organism evidence="2 3">
    <name type="scientific">Marinomonas foliarum</name>
    <dbReference type="NCBI Taxonomy" id="491950"/>
    <lineage>
        <taxon>Bacteria</taxon>
        <taxon>Pseudomonadati</taxon>
        <taxon>Pseudomonadota</taxon>
        <taxon>Gammaproteobacteria</taxon>
        <taxon>Oceanospirillales</taxon>
        <taxon>Oceanospirillaceae</taxon>
        <taxon>Marinomonas</taxon>
    </lineage>
</organism>
<dbReference type="AlphaFoldDB" id="A0A368ZU87"/>
<dbReference type="Gene3D" id="3.40.630.30">
    <property type="match status" value="1"/>
</dbReference>
<comment type="caution">
    <text evidence="2">The sequence shown here is derived from an EMBL/GenBank/DDBJ whole genome shotgun (WGS) entry which is preliminary data.</text>
</comment>
<proteinExistence type="predicted"/>
<protein>
    <submittedName>
        <fullName evidence="2">Acetyltransferase (GNAT) family protein</fullName>
    </submittedName>
</protein>
<dbReference type="Proteomes" id="UP000253506">
    <property type="component" value="Unassembled WGS sequence"/>
</dbReference>
<dbReference type="EMBL" id="QPJQ01000021">
    <property type="protein sequence ID" value="RCX00550.1"/>
    <property type="molecule type" value="Genomic_DNA"/>
</dbReference>
<name>A0A368ZU87_9GAMM</name>
<reference evidence="2 3" key="1">
    <citation type="submission" date="2018-07" db="EMBL/GenBank/DDBJ databases">
        <title>Genomic Encyclopedia of Type Strains, Phase III (KMG-III): the genomes of soil and plant-associated and newly described type strains.</title>
        <authorList>
            <person name="Whitman W."/>
        </authorList>
    </citation>
    <scope>NUCLEOTIDE SEQUENCE [LARGE SCALE GENOMIC DNA]</scope>
    <source>
        <strain evidence="2 3">CECT 7731</strain>
    </source>
</reference>
<dbReference type="InterPro" id="IPR050276">
    <property type="entry name" value="MshD_Acetyltransferase"/>
</dbReference>
<dbReference type="SUPFAM" id="SSF55729">
    <property type="entry name" value="Acyl-CoA N-acyltransferases (Nat)"/>
    <property type="match status" value="1"/>
</dbReference>
<dbReference type="GO" id="GO:0016747">
    <property type="term" value="F:acyltransferase activity, transferring groups other than amino-acyl groups"/>
    <property type="evidence" value="ECO:0007669"/>
    <property type="project" value="InterPro"/>
</dbReference>
<evidence type="ECO:0000313" key="2">
    <source>
        <dbReference type="EMBL" id="RCX00550.1"/>
    </source>
</evidence>
<accession>A0A368ZU87</accession>